<keyword evidence="3" id="KW-1185">Reference proteome</keyword>
<organism evidence="2 3">
    <name type="scientific">Candidatus Enterovibrio altilux</name>
    <dbReference type="NCBI Taxonomy" id="1927128"/>
    <lineage>
        <taxon>Bacteria</taxon>
        <taxon>Pseudomonadati</taxon>
        <taxon>Pseudomonadota</taxon>
        <taxon>Gammaproteobacteria</taxon>
        <taxon>Vibrionales</taxon>
        <taxon>Vibrionaceae</taxon>
        <taxon>Enterovibrio</taxon>
    </lineage>
</organism>
<evidence type="ECO:0000313" key="2">
    <source>
        <dbReference type="EMBL" id="ATF09474.1"/>
    </source>
</evidence>
<accession>A0A291B8Z8</accession>
<dbReference type="KEGG" id="elux:BTN50_0970"/>
<dbReference type="AlphaFoldDB" id="A0A291B8Z8"/>
<proteinExistence type="predicted"/>
<feature type="domain" description="Transposase DDE" evidence="1">
    <location>
        <begin position="3"/>
        <end position="47"/>
    </location>
</feature>
<sequence>MGDLQGFINFIFKLVQLPLSCPHYSCMSKPDKTVNVTYKTKNNESIHT</sequence>
<dbReference type="EMBL" id="CP020660">
    <property type="protein sequence ID" value="ATF09474.1"/>
    <property type="molecule type" value="Genomic_DNA"/>
</dbReference>
<dbReference type="Pfam" id="PF13737">
    <property type="entry name" value="DDE_Tnp_1_5"/>
    <property type="match status" value="1"/>
</dbReference>
<reference evidence="3" key="1">
    <citation type="submission" date="2017-04" db="EMBL/GenBank/DDBJ databases">
        <title>Genome evolution of the luminous symbionts of deep sea anglerfish.</title>
        <authorList>
            <person name="Hendry T.A."/>
        </authorList>
    </citation>
    <scope>NUCLEOTIDE SEQUENCE [LARGE SCALE GENOMIC DNA]</scope>
</reference>
<dbReference type="InterPro" id="IPR025668">
    <property type="entry name" value="Tnp_DDE_dom"/>
</dbReference>
<dbReference type="Proteomes" id="UP000218160">
    <property type="component" value="Chromosome 1"/>
</dbReference>
<name>A0A291B8Z8_9GAMM</name>
<gene>
    <name evidence="2" type="ORF">BTN50_0970</name>
</gene>
<evidence type="ECO:0000259" key="1">
    <source>
        <dbReference type="Pfam" id="PF13737"/>
    </source>
</evidence>
<evidence type="ECO:0000313" key="3">
    <source>
        <dbReference type="Proteomes" id="UP000218160"/>
    </source>
</evidence>
<protein>
    <submittedName>
        <fullName evidence="2">Mobile element protein</fullName>
    </submittedName>
</protein>